<sequence>MSLLLLFCLPLRAADLLLYTEEGPPLNFTRDGQLTGYAVEVVQEIQRRSGDQLRIEVVPWSRGYALAREQANVGLFSMARIAEREGLFQWVGPIMLSQNRFYTRKGSSLKLTSLEQAKGLRIALPRQWYTLQYLTSRGFSDIFAVSSASKMVDLFSKGRTDVLAVSDISLPMLLAEVGMNPDQVEAQYSFLQHQSYLGFSPATDPVLVARWQAALDEMKRDGSFGRIYQRWFSHLPMPEMLLQPPLVANE</sequence>
<dbReference type="SMART" id="SM00062">
    <property type="entry name" value="PBPb"/>
    <property type="match status" value="1"/>
</dbReference>
<comment type="caution">
    <text evidence="2">The sequence shown here is derived from an EMBL/GenBank/DDBJ whole genome shotgun (WGS) entry which is preliminary data.</text>
</comment>
<organism evidence="2 3">
    <name type="scientific">Pseudomonas fluvialis</name>
    <dbReference type="NCBI Taxonomy" id="1793966"/>
    <lineage>
        <taxon>Bacteria</taxon>
        <taxon>Pseudomonadati</taxon>
        <taxon>Pseudomonadota</taxon>
        <taxon>Gammaproteobacteria</taxon>
        <taxon>Pseudomonadales</taxon>
        <taxon>Pseudomonadaceae</taxon>
        <taxon>Pseudomonas</taxon>
    </lineage>
</organism>
<proteinExistence type="predicted"/>
<dbReference type="Proteomes" id="UP000557193">
    <property type="component" value="Unassembled WGS sequence"/>
</dbReference>
<gene>
    <name evidence="2" type="ORF">HNP49_002442</name>
</gene>
<evidence type="ECO:0000259" key="1">
    <source>
        <dbReference type="SMART" id="SM00062"/>
    </source>
</evidence>
<accession>A0A7X0EUX3</accession>
<dbReference type="Gene3D" id="3.40.190.10">
    <property type="entry name" value="Periplasmic binding protein-like II"/>
    <property type="match status" value="2"/>
</dbReference>
<dbReference type="InterPro" id="IPR001638">
    <property type="entry name" value="Solute-binding_3/MltF_N"/>
</dbReference>
<dbReference type="EMBL" id="JACHLL010000004">
    <property type="protein sequence ID" value="MBB6342260.1"/>
    <property type="molecule type" value="Genomic_DNA"/>
</dbReference>
<feature type="domain" description="Solute-binding protein family 3/N-terminal" evidence="1">
    <location>
        <begin position="15"/>
        <end position="235"/>
    </location>
</feature>
<dbReference type="PANTHER" id="PTHR38834">
    <property type="entry name" value="PERIPLASMIC SUBSTRATE BINDING PROTEIN FAMILY 3"/>
    <property type="match status" value="1"/>
</dbReference>
<protein>
    <submittedName>
        <fullName evidence="2">Polar amino acid transport system substrate-binding protein</fullName>
    </submittedName>
</protein>
<dbReference type="PANTHER" id="PTHR38834:SF3">
    <property type="entry name" value="SOLUTE-BINDING PROTEIN FAMILY 3_N-TERMINAL DOMAIN-CONTAINING PROTEIN"/>
    <property type="match status" value="1"/>
</dbReference>
<evidence type="ECO:0000313" key="3">
    <source>
        <dbReference type="Proteomes" id="UP000557193"/>
    </source>
</evidence>
<evidence type="ECO:0000313" key="2">
    <source>
        <dbReference type="EMBL" id="MBB6342260.1"/>
    </source>
</evidence>
<name>A0A7X0EUX3_9PSED</name>
<keyword evidence="3" id="KW-1185">Reference proteome</keyword>
<dbReference type="RefSeq" id="WP_184683615.1">
    <property type="nucleotide sequence ID" value="NZ_JACHLL010000004.1"/>
</dbReference>
<dbReference type="AlphaFoldDB" id="A0A7X0EUX3"/>
<dbReference type="SUPFAM" id="SSF53850">
    <property type="entry name" value="Periplasmic binding protein-like II"/>
    <property type="match status" value="1"/>
</dbReference>
<reference evidence="2 3" key="1">
    <citation type="submission" date="2020-08" db="EMBL/GenBank/DDBJ databases">
        <title>Functional genomics of gut bacteria from endangered species of beetles.</title>
        <authorList>
            <person name="Carlos-Shanley C."/>
        </authorList>
    </citation>
    <scope>NUCLEOTIDE SEQUENCE [LARGE SCALE GENOMIC DNA]</scope>
    <source>
        <strain evidence="2 3">S00202</strain>
    </source>
</reference>
<dbReference type="Pfam" id="PF00497">
    <property type="entry name" value="SBP_bac_3"/>
    <property type="match status" value="1"/>
</dbReference>